<keyword evidence="3" id="KW-1185">Reference proteome</keyword>
<comment type="caution">
    <text evidence="2">The sequence shown here is derived from an EMBL/GenBank/DDBJ whole genome shotgun (WGS) entry which is preliminary data.</text>
</comment>
<accession>A0ABV0E7D9</accession>
<gene>
    <name evidence="2" type="ORF">VOI32_35960</name>
</gene>
<evidence type="ECO:0000313" key="3">
    <source>
        <dbReference type="Proteomes" id="UP001462961"/>
    </source>
</evidence>
<feature type="region of interest" description="Disordered" evidence="1">
    <location>
        <begin position="104"/>
        <end position="142"/>
    </location>
</feature>
<dbReference type="RefSeq" id="WP_012406479.1">
    <property type="nucleotide sequence ID" value="NZ_JAKUCO010000070.1"/>
</dbReference>
<dbReference type="Proteomes" id="UP001462961">
    <property type="component" value="Unassembled WGS sequence"/>
</dbReference>
<sequence length="277" mass="27887">MSAAFSPDLLKAIDPTGAALSPGQQAAMAGFATLLGGGLAGLAGANAQGGALAAQNEVLNNTNEHPESAAKNGGLLNAFGTWVQNAYGDPVGSFKNWGNQLWGQFLSTSSPQTPQNPDDPSSGGGSNNTPHTGAAPVTPTMTSVDAGHEHEVRDALAGGVSDLQVDAGSFDISSEAKAELLDAFRAEMAKLGIPVSATGVPVTLRVTEFKTRPVAARILFGALSGSDHIKGTVNVARANFEVSDTAVSVVAGLGVVARDVGIQVADGIGHLAGVPRK</sequence>
<reference evidence="2 3" key="1">
    <citation type="submission" date="2024-01" db="EMBL/GenBank/DDBJ databases">
        <title>The diversity of rhizobia nodulating Mimosa spp. in eleven states of Brazil covering several biomes is determined by host plant, location, and edaphic factors.</title>
        <authorList>
            <person name="Rouws L."/>
            <person name="Barauna A."/>
            <person name="Beukes C."/>
            <person name="De Faria S.M."/>
            <person name="Gross E."/>
            <person name="Dos Reis Junior F.B."/>
            <person name="Simon M."/>
            <person name="Maluk M."/>
            <person name="Odee D.W."/>
            <person name="Kenicer G."/>
            <person name="Young J.P.W."/>
            <person name="Reis V.M."/>
            <person name="Zilli J."/>
            <person name="James E.K."/>
        </authorList>
    </citation>
    <scope>NUCLEOTIDE SEQUENCE [LARGE SCALE GENOMIC DNA]</scope>
    <source>
        <strain evidence="2 3">JHI1651</strain>
    </source>
</reference>
<feature type="compositionally biased region" description="Polar residues" evidence="1">
    <location>
        <begin position="104"/>
        <end position="119"/>
    </location>
</feature>
<evidence type="ECO:0000313" key="2">
    <source>
        <dbReference type="EMBL" id="MEO1759289.1"/>
    </source>
</evidence>
<name>A0ABV0E7D9_9BURK</name>
<evidence type="ECO:0000256" key="1">
    <source>
        <dbReference type="SAM" id="MobiDB-lite"/>
    </source>
</evidence>
<proteinExistence type="predicted"/>
<organism evidence="2 3">
    <name type="scientific">Paraburkholderia caribensis</name>
    <dbReference type="NCBI Taxonomy" id="75105"/>
    <lineage>
        <taxon>Bacteria</taxon>
        <taxon>Pseudomonadati</taxon>
        <taxon>Pseudomonadota</taxon>
        <taxon>Betaproteobacteria</taxon>
        <taxon>Burkholderiales</taxon>
        <taxon>Burkholderiaceae</taxon>
        <taxon>Paraburkholderia</taxon>
    </lineage>
</organism>
<dbReference type="EMBL" id="JAYLVJ010000073">
    <property type="protein sequence ID" value="MEO1759289.1"/>
    <property type="molecule type" value="Genomic_DNA"/>
</dbReference>
<protein>
    <submittedName>
        <fullName evidence="2">Uncharacterized protein</fullName>
    </submittedName>
</protein>